<name>A0A0P7B419_9HYPO</name>
<organism evidence="1 2">
    <name type="scientific">Neonectria ditissima</name>
    <dbReference type="NCBI Taxonomy" id="78410"/>
    <lineage>
        <taxon>Eukaryota</taxon>
        <taxon>Fungi</taxon>
        <taxon>Dikarya</taxon>
        <taxon>Ascomycota</taxon>
        <taxon>Pezizomycotina</taxon>
        <taxon>Sordariomycetes</taxon>
        <taxon>Hypocreomycetidae</taxon>
        <taxon>Hypocreales</taxon>
        <taxon>Nectriaceae</taxon>
        <taxon>Neonectria</taxon>
    </lineage>
</organism>
<sequence>MDGLPSKVFELLTRFEASSILLVHWEIDLLKHLGCPLVSNEDLFFLIPDDQLQTARDITTELGFHPADKQQLKPVYASEFCDLGSRYIINEHDSGELRYGPRQQRLVLLPLSWTGIDRHELAPTSACDIKLPCTVWTVPISVACTAFLRLAAREKRGSFARTNIIDGLASVIAYAFFNMSYEGDYMEFPEDAEPLSGRELSELDNAVREIQSWEFRPDEEWMKKAMIEVVSGKARYEDLPHC</sequence>
<protein>
    <submittedName>
        <fullName evidence="1">Uncharacterized protein</fullName>
    </submittedName>
</protein>
<keyword evidence="2" id="KW-1185">Reference proteome</keyword>
<dbReference type="AlphaFoldDB" id="A0A0P7B419"/>
<comment type="caution">
    <text evidence="1">The sequence shown here is derived from an EMBL/GenBank/DDBJ whole genome shotgun (WGS) entry which is preliminary data.</text>
</comment>
<reference evidence="1 2" key="1">
    <citation type="submission" date="2015-09" db="EMBL/GenBank/DDBJ databases">
        <title>Draft genome of a European isolate of the apple canker pathogen Neonectria ditissima.</title>
        <authorList>
            <person name="Gomez-Cortecero A."/>
            <person name="Harrison R.J."/>
            <person name="Armitage A.D."/>
        </authorList>
    </citation>
    <scope>NUCLEOTIDE SEQUENCE [LARGE SCALE GENOMIC DNA]</scope>
    <source>
        <strain evidence="1 2">R09/05</strain>
    </source>
</reference>
<dbReference type="Proteomes" id="UP000050424">
    <property type="component" value="Unassembled WGS sequence"/>
</dbReference>
<dbReference type="OrthoDB" id="4202165at2759"/>
<accession>A0A0P7B419</accession>
<evidence type="ECO:0000313" key="1">
    <source>
        <dbReference type="EMBL" id="KPM36287.1"/>
    </source>
</evidence>
<proteinExistence type="predicted"/>
<evidence type="ECO:0000313" key="2">
    <source>
        <dbReference type="Proteomes" id="UP000050424"/>
    </source>
</evidence>
<gene>
    <name evidence="1" type="ORF">AK830_g10287</name>
</gene>
<dbReference type="EMBL" id="LKCW01000210">
    <property type="protein sequence ID" value="KPM36287.1"/>
    <property type="molecule type" value="Genomic_DNA"/>
</dbReference>